<gene>
    <name evidence="2" type="ORF">PUN28_005888</name>
</gene>
<comment type="caution">
    <text evidence="2">The sequence shown here is derived from an EMBL/GenBank/DDBJ whole genome shotgun (WGS) entry which is preliminary data.</text>
</comment>
<protein>
    <submittedName>
        <fullName evidence="2">Uncharacterized protein</fullName>
    </submittedName>
</protein>
<evidence type="ECO:0000256" key="1">
    <source>
        <dbReference type="SAM" id="MobiDB-lite"/>
    </source>
</evidence>
<keyword evidence="3" id="KW-1185">Reference proteome</keyword>
<feature type="compositionally biased region" description="Basic and acidic residues" evidence="1">
    <location>
        <begin position="106"/>
        <end position="148"/>
    </location>
</feature>
<feature type="compositionally biased region" description="Low complexity" evidence="1">
    <location>
        <begin position="149"/>
        <end position="166"/>
    </location>
</feature>
<evidence type="ECO:0000313" key="3">
    <source>
        <dbReference type="Proteomes" id="UP001430953"/>
    </source>
</evidence>
<dbReference type="AlphaFoldDB" id="A0AAW2G623"/>
<dbReference type="EMBL" id="JADYXP020000005">
    <property type="protein sequence ID" value="KAL0123681.1"/>
    <property type="molecule type" value="Genomic_DNA"/>
</dbReference>
<sequence>MGKRSLNRRERDSEKGGVRQDGSDIDQARAGERFAVEKRRDEEPRFTREERNEERRGRDRRVEETEAGEPRRGSGGRKRTCRARVRGIRSSCRRKGQKKRKRKKKRLEETYQLIRERERYEGERKSCGARKRDMQLRGDTERNRRASETTKTVSTRISTTATTSDD</sequence>
<proteinExistence type="predicted"/>
<organism evidence="2 3">
    <name type="scientific">Cardiocondyla obscurior</name>
    <dbReference type="NCBI Taxonomy" id="286306"/>
    <lineage>
        <taxon>Eukaryota</taxon>
        <taxon>Metazoa</taxon>
        <taxon>Ecdysozoa</taxon>
        <taxon>Arthropoda</taxon>
        <taxon>Hexapoda</taxon>
        <taxon>Insecta</taxon>
        <taxon>Pterygota</taxon>
        <taxon>Neoptera</taxon>
        <taxon>Endopterygota</taxon>
        <taxon>Hymenoptera</taxon>
        <taxon>Apocrita</taxon>
        <taxon>Aculeata</taxon>
        <taxon>Formicoidea</taxon>
        <taxon>Formicidae</taxon>
        <taxon>Myrmicinae</taxon>
        <taxon>Cardiocondyla</taxon>
    </lineage>
</organism>
<feature type="compositionally biased region" description="Basic residues" evidence="1">
    <location>
        <begin position="74"/>
        <end position="105"/>
    </location>
</feature>
<feature type="compositionally biased region" description="Basic and acidic residues" evidence="1">
    <location>
        <begin position="7"/>
        <end position="72"/>
    </location>
</feature>
<feature type="region of interest" description="Disordered" evidence="1">
    <location>
        <begin position="1"/>
        <end position="166"/>
    </location>
</feature>
<dbReference type="Proteomes" id="UP001430953">
    <property type="component" value="Unassembled WGS sequence"/>
</dbReference>
<reference evidence="2 3" key="1">
    <citation type="submission" date="2023-03" db="EMBL/GenBank/DDBJ databases">
        <title>High recombination rates correlate with genetic variation in Cardiocondyla obscurior ants.</title>
        <authorList>
            <person name="Errbii M."/>
        </authorList>
    </citation>
    <scope>NUCLEOTIDE SEQUENCE [LARGE SCALE GENOMIC DNA]</scope>
    <source>
        <strain evidence="2">Alpha-2009</strain>
        <tissue evidence="2">Whole body</tissue>
    </source>
</reference>
<accession>A0AAW2G623</accession>
<name>A0AAW2G623_9HYME</name>
<evidence type="ECO:0000313" key="2">
    <source>
        <dbReference type="EMBL" id="KAL0123681.1"/>
    </source>
</evidence>